<dbReference type="PROSITE" id="PS50072">
    <property type="entry name" value="CSA_PPIASE_2"/>
    <property type="match status" value="1"/>
</dbReference>
<comment type="caution">
    <text evidence="7">The sequence shown here is derived from an EMBL/GenBank/DDBJ whole genome shotgun (WGS) entry which is preliminary data.</text>
</comment>
<feature type="signal peptide" evidence="5">
    <location>
        <begin position="1"/>
        <end position="20"/>
    </location>
</feature>
<evidence type="ECO:0000256" key="5">
    <source>
        <dbReference type="SAM" id="SignalP"/>
    </source>
</evidence>
<sequence length="289" mass="31463">MKPVLCAAVALAALSTSALAAPKKPAIVPPPPPAARPTAGEWRTPDPNDVLVIDANKGRVVVEMVPEVAPLFVARMRELALAHFFDGQKFFRVIENFMDQTGDPQNTGTGGSDKPNVPAEFTFRRGADLPFVLAADQTVAEVGFVKSLPVMTQSWMLSAMTKDQKVAGWALYCPGVAGAARDSDPDSANSQFFLMRAGYPSLEKRYTAWGRVIAGQDVVKAIKVGEPVAEPMDRMERVRLLADLPEGERPKVRVIDPKSGWFKAEIERVRRMKGADFSACDIEIPSEVK</sequence>
<organism evidence="7 8">
    <name type="scientific">Phenylobacterium soli</name>
    <dbReference type="NCBI Taxonomy" id="2170551"/>
    <lineage>
        <taxon>Bacteria</taxon>
        <taxon>Pseudomonadati</taxon>
        <taxon>Pseudomonadota</taxon>
        <taxon>Alphaproteobacteria</taxon>
        <taxon>Caulobacterales</taxon>
        <taxon>Caulobacteraceae</taxon>
        <taxon>Phenylobacterium</taxon>
    </lineage>
</organism>
<dbReference type="InterPro" id="IPR044666">
    <property type="entry name" value="Cyclophilin_A-like"/>
</dbReference>
<evidence type="ECO:0000259" key="6">
    <source>
        <dbReference type="PROSITE" id="PS50072"/>
    </source>
</evidence>
<dbReference type="InterPro" id="IPR002130">
    <property type="entry name" value="Cyclophilin-type_PPIase_dom"/>
</dbReference>
<dbReference type="AlphaFoldDB" id="A0A328AKZ4"/>
<dbReference type="Pfam" id="PF00160">
    <property type="entry name" value="Pro_isomerase"/>
    <property type="match status" value="1"/>
</dbReference>
<feature type="domain" description="PPIase cyclophilin-type" evidence="6">
    <location>
        <begin position="47"/>
        <end position="223"/>
    </location>
</feature>
<accession>A0A328AKZ4</accession>
<dbReference type="EMBL" id="QFYQ01000001">
    <property type="protein sequence ID" value="RAK55603.1"/>
    <property type="molecule type" value="Genomic_DNA"/>
</dbReference>
<keyword evidence="8" id="KW-1185">Reference proteome</keyword>
<dbReference type="Gene3D" id="2.40.100.10">
    <property type="entry name" value="Cyclophilin-like"/>
    <property type="match status" value="1"/>
</dbReference>
<feature type="region of interest" description="Disordered" evidence="4">
    <location>
        <begin position="25"/>
        <end position="46"/>
    </location>
</feature>
<name>A0A328AKZ4_9CAUL</name>
<dbReference type="GO" id="GO:0003755">
    <property type="term" value="F:peptidyl-prolyl cis-trans isomerase activity"/>
    <property type="evidence" value="ECO:0007669"/>
    <property type="project" value="UniProtKB-KW"/>
</dbReference>
<proteinExistence type="predicted"/>
<dbReference type="OrthoDB" id="9807797at2"/>
<reference evidence="8" key="1">
    <citation type="submission" date="2018-05" db="EMBL/GenBank/DDBJ databases">
        <authorList>
            <person name="Li X."/>
        </authorList>
    </citation>
    <scope>NUCLEOTIDE SEQUENCE [LARGE SCALE GENOMIC DNA]</scope>
    <source>
        <strain evidence="8">LX32</strain>
    </source>
</reference>
<dbReference type="PANTHER" id="PTHR45625">
    <property type="entry name" value="PEPTIDYL-PROLYL CIS-TRANS ISOMERASE-RELATED"/>
    <property type="match status" value="1"/>
</dbReference>
<keyword evidence="3 7" id="KW-0413">Isomerase</keyword>
<evidence type="ECO:0000256" key="3">
    <source>
        <dbReference type="ARBA" id="ARBA00023235"/>
    </source>
</evidence>
<dbReference type="SUPFAM" id="SSF50891">
    <property type="entry name" value="Cyclophilin-like"/>
    <property type="match status" value="1"/>
</dbReference>
<gene>
    <name evidence="7" type="ORF">DJ017_14345</name>
</gene>
<evidence type="ECO:0000256" key="4">
    <source>
        <dbReference type="SAM" id="MobiDB-lite"/>
    </source>
</evidence>
<dbReference type="RefSeq" id="WP_111529351.1">
    <property type="nucleotide sequence ID" value="NZ_JBHRSG010000003.1"/>
</dbReference>
<evidence type="ECO:0000313" key="7">
    <source>
        <dbReference type="EMBL" id="RAK55603.1"/>
    </source>
</evidence>
<dbReference type="Proteomes" id="UP000249254">
    <property type="component" value="Unassembled WGS sequence"/>
</dbReference>
<dbReference type="PANTHER" id="PTHR45625:SF4">
    <property type="entry name" value="PEPTIDYLPROLYL ISOMERASE DOMAIN AND WD REPEAT-CONTAINING PROTEIN 1"/>
    <property type="match status" value="1"/>
</dbReference>
<keyword evidence="2" id="KW-0697">Rotamase</keyword>
<dbReference type="EC" id="5.2.1.8" evidence="1"/>
<evidence type="ECO:0000256" key="2">
    <source>
        <dbReference type="ARBA" id="ARBA00023110"/>
    </source>
</evidence>
<dbReference type="InterPro" id="IPR029000">
    <property type="entry name" value="Cyclophilin-like_dom_sf"/>
</dbReference>
<evidence type="ECO:0000313" key="8">
    <source>
        <dbReference type="Proteomes" id="UP000249254"/>
    </source>
</evidence>
<evidence type="ECO:0000256" key="1">
    <source>
        <dbReference type="ARBA" id="ARBA00013194"/>
    </source>
</evidence>
<feature type="chain" id="PRO_5016409639" description="peptidylprolyl isomerase" evidence="5">
    <location>
        <begin position="21"/>
        <end position="289"/>
    </location>
</feature>
<protein>
    <recommendedName>
        <fullName evidence="1">peptidylprolyl isomerase</fullName>
        <ecNumber evidence="1">5.2.1.8</ecNumber>
    </recommendedName>
</protein>
<dbReference type="CDD" id="cd00317">
    <property type="entry name" value="cyclophilin"/>
    <property type="match status" value="1"/>
</dbReference>
<keyword evidence="5" id="KW-0732">Signal</keyword>